<evidence type="ECO:0000313" key="4">
    <source>
        <dbReference type="Proteomes" id="UP000641932"/>
    </source>
</evidence>
<evidence type="ECO:0000313" key="3">
    <source>
        <dbReference type="EMBL" id="GGO81059.1"/>
    </source>
</evidence>
<dbReference type="InterPro" id="IPR005662">
    <property type="entry name" value="GTPase_Era-like"/>
</dbReference>
<dbReference type="GO" id="GO:0019843">
    <property type="term" value="F:rRNA binding"/>
    <property type="evidence" value="ECO:0007669"/>
    <property type="project" value="TreeGrafter"/>
</dbReference>
<dbReference type="EMBL" id="BMMS01000001">
    <property type="protein sequence ID" value="GGO81059.1"/>
    <property type="molecule type" value="Genomic_DNA"/>
</dbReference>
<dbReference type="PANTHER" id="PTHR42698">
    <property type="entry name" value="GTPASE ERA"/>
    <property type="match status" value="1"/>
</dbReference>
<dbReference type="Gene3D" id="3.40.50.300">
    <property type="entry name" value="P-loop containing nucleotide triphosphate hydrolases"/>
    <property type="match status" value="1"/>
</dbReference>
<reference evidence="3" key="2">
    <citation type="submission" date="2020-09" db="EMBL/GenBank/DDBJ databases">
        <authorList>
            <person name="Sun Q."/>
            <person name="Zhou Y."/>
        </authorList>
    </citation>
    <scope>NUCLEOTIDE SEQUENCE</scope>
    <source>
        <strain evidence="3">CGMCC 4.7201</strain>
    </source>
</reference>
<sequence>MVAIQQRLNAFEDLIKLSGKRVDEGALGEARRLLDRVGERRRLSLDHTVVALAGATGSGKSSLFNAICGLDLSMVGARRPTTSAPVACVWDPRAAGDLLDRLGVPQRLRFARRSVLDTGRLSVEAELAGLILLDLPDHDSVDPRHRAEVDRLVELVDVVVWVLDPEKYADAAVHERYLRPMAGHADVMLVVLNQMDRLPEDAVPQCTDDLRRLLDEDGLAVGEHGEAGTQVLATSALTGEGVEELRETLGQVVRERGAANRRIRADLDRAASMLRPVYVGHGAAGLGEEAGERFLQRLGEAVGARAAGQAARRGYLRQAEDTCATPFSRYGGRLVRGLGDEPHPCDRSAAQRAAGRPSAGHLAAEQRAVGPRAVGRPSMAQRAVVDEAVRDLVEEVTVGLPAPWAAAVRRTAERGGGELGHELDRAVAGGGAAAQRSAGPWWWRAVQVGQWLLAMAAVVGAAGFLADVGGLWNWSSWLSGVLLAGGVAGGTGLARLCADAAGEPARAHGDEVERRLREAAEDRGRALVLAPIEEELGRYRQVRERYGAAAED</sequence>
<dbReference type="GO" id="GO:0000028">
    <property type="term" value="P:ribosomal small subunit assembly"/>
    <property type="evidence" value="ECO:0007669"/>
    <property type="project" value="TreeGrafter"/>
</dbReference>
<dbReference type="PANTHER" id="PTHR42698:SF1">
    <property type="entry name" value="GTPASE ERA, MITOCHONDRIAL"/>
    <property type="match status" value="1"/>
</dbReference>
<reference evidence="3" key="1">
    <citation type="journal article" date="2014" name="Int. J. Syst. Evol. Microbiol.">
        <title>Complete genome sequence of Corynebacterium casei LMG S-19264T (=DSM 44701T), isolated from a smear-ripened cheese.</title>
        <authorList>
            <consortium name="US DOE Joint Genome Institute (JGI-PGF)"/>
            <person name="Walter F."/>
            <person name="Albersmeier A."/>
            <person name="Kalinowski J."/>
            <person name="Ruckert C."/>
        </authorList>
    </citation>
    <scope>NUCLEOTIDE SEQUENCE</scope>
    <source>
        <strain evidence="3">CGMCC 4.7201</strain>
    </source>
</reference>
<dbReference type="GO" id="GO:0043024">
    <property type="term" value="F:ribosomal small subunit binding"/>
    <property type="evidence" value="ECO:0007669"/>
    <property type="project" value="TreeGrafter"/>
</dbReference>
<dbReference type="Proteomes" id="UP000641932">
    <property type="component" value="Unassembled WGS sequence"/>
</dbReference>
<protein>
    <recommendedName>
        <fullName evidence="2">G domain-containing protein</fullName>
    </recommendedName>
</protein>
<dbReference type="Pfam" id="PF01926">
    <property type="entry name" value="MMR_HSR1"/>
    <property type="match status" value="1"/>
</dbReference>
<dbReference type="InterPro" id="IPR006073">
    <property type="entry name" value="GTP-bd"/>
</dbReference>
<dbReference type="GO" id="GO:0005525">
    <property type="term" value="F:GTP binding"/>
    <property type="evidence" value="ECO:0007669"/>
    <property type="project" value="InterPro"/>
</dbReference>
<dbReference type="SUPFAM" id="SSF52540">
    <property type="entry name" value="P-loop containing nucleoside triphosphate hydrolases"/>
    <property type="match status" value="1"/>
</dbReference>
<dbReference type="InterPro" id="IPR027417">
    <property type="entry name" value="P-loop_NTPase"/>
</dbReference>
<dbReference type="RefSeq" id="WP_229698083.1">
    <property type="nucleotide sequence ID" value="NZ_BMMS01000001.1"/>
</dbReference>
<accession>A0A918DT70</accession>
<keyword evidence="4" id="KW-1185">Reference proteome</keyword>
<feature type="domain" description="G" evidence="2">
    <location>
        <begin position="50"/>
        <end position="178"/>
    </location>
</feature>
<comment type="caution">
    <text evidence="3">The sequence shown here is derived from an EMBL/GenBank/DDBJ whole genome shotgun (WGS) entry which is preliminary data.</text>
</comment>
<dbReference type="AlphaFoldDB" id="A0A918DT70"/>
<proteinExistence type="predicted"/>
<gene>
    <name evidence="3" type="ORF">GCM10012280_04440</name>
</gene>
<feature type="region of interest" description="Disordered" evidence="1">
    <location>
        <begin position="339"/>
        <end position="376"/>
    </location>
</feature>
<name>A0A918DT70_9ACTN</name>
<dbReference type="GO" id="GO:0005829">
    <property type="term" value="C:cytosol"/>
    <property type="evidence" value="ECO:0007669"/>
    <property type="project" value="TreeGrafter"/>
</dbReference>
<organism evidence="3 4">
    <name type="scientific">Wenjunlia tyrosinilytica</name>
    <dbReference type="NCBI Taxonomy" id="1544741"/>
    <lineage>
        <taxon>Bacteria</taxon>
        <taxon>Bacillati</taxon>
        <taxon>Actinomycetota</taxon>
        <taxon>Actinomycetes</taxon>
        <taxon>Kitasatosporales</taxon>
        <taxon>Streptomycetaceae</taxon>
        <taxon>Wenjunlia</taxon>
    </lineage>
</organism>
<evidence type="ECO:0000259" key="2">
    <source>
        <dbReference type="Pfam" id="PF01926"/>
    </source>
</evidence>
<evidence type="ECO:0000256" key="1">
    <source>
        <dbReference type="SAM" id="MobiDB-lite"/>
    </source>
</evidence>